<dbReference type="InterPro" id="IPR036291">
    <property type="entry name" value="NAD(P)-bd_dom_sf"/>
</dbReference>
<dbReference type="CDD" id="cd05244">
    <property type="entry name" value="BVR-B_like_SDR_a"/>
    <property type="match status" value="1"/>
</dbReference>
<dbReference type="Proteomes" id="UP000575898">
    <property type="component" value="Unassembled WGS sequence"/>
</dbReference>
<dbReference type="PANTHER" id="PTHR43355:SF2">
    <property type="entry name" value="FLAVIN REDUCTASE (NADPH)"/>
    <property type="match status" value="1"/>
</dbReference>
<gene>
    <name evidence="2" type="ORF">HNQ59_001733</name>
</gene>
<evidence type="ECO:0000313" key="2">
    <source>
        <dbReference type="EMBL" id="MBB5018444.1"/>
    </source>
</evidence>
<proteinExistence type="predicted"/>
<dbReference type="Pfam" id="PF13460">
    <property type="entry name" value="NAD_binding_10"/>
    <property type="match status" value="1"/>
</dbReference>
<sequence>MKIALIGATGFVGQAILEEALARGHHITAIARTTSKLPTHAQLRAVQQDVFNTATLTSLLAGHDGVINAYNGGWGNPNIYLDGVKAHTSIIQAATEAQIGYFLQVGGAGSMEIAPGHDLIDTPEFPAEYRQGALATREAYRLLKRQSTLPWTFLAPAPLLQPGERTGQYETTIDRSPLLITANPTISTADYALAVLDEIESHQHRQQRFSAYC</sequence>
<dbReference type="AlphaFoldDB" id="A0A840MGT7"/>
<evidence type="ECO:0000259" key="1">
    <source>
        <dbReference type="Pfam" id="PF13460"/>
    </source>
</evidence>
<dbReference type="Gene3D" id="3.40.50.720">
    <property type="entry name" value="NAD(P)-binding Rossmann-like Domain"/>
    <property type="match status" value="1"/>
</dbReference>
<dbReference type="EMBL" id="JACHHY010000009">
    <property type="protein sequence ID" value="MBB5018444.1"/>
    <property type="molecule type" value="Genomic_DNA"/>
</dbReference>
<dbReference type="InterPro" id="IPR016040">
    <property type="entry name" value="NAD(P)-bd_dom"/>
</dbReference>
<comment type="caution">
    <text evidence="2">The sequence shown here is derived from an EMBL/GenBank/DDBJ whole genome shotgun (WGS) entry which is preliminary data.</text>
</comment>
<keyword evidence="3" id="KW-1185">Reference proteome</keyword>
<organism evidence="2 3">
    <name type="scientific">Chitinivorax tropicus</name>
    <dbReference type="NCBI Taxonomy" id="714531"/>
    <lineage>
        <taxon>Bacteria</taxon>
        <taxon>Pseudomonadati</taxon>
        <taxon>Pseudomonadota</taxon>
        <taxon>Betaproteobacteria</taxon>
        <taxon>Chitinivorax</taxon>
    </lineage>
</organism>
<evidence type="ECO:0000313" key="3">
    <source>
        <dbReference type="Proteomes" id="UP000575898"/>
    </source>
</evidence>
<accession>A0A840MGT7</accession>
<reference evidence="2 3" key="1">
    <citation type="submission" date="2020-08" db="EMBL/GenBank/DDBJ databases">
        <title>Genomic Encyclopedia of Type Strains, Phase IV (KMG-IV): sequencing the most valuable type-strain genomes for metagenomic binning, comparative biology and taxonomic classification.</title>
        <authorList>
            <person name="Goeker M."/>
        </authorList>
    </citation>
    <scope>NUCLEOTIDE SEQUENCE [LARGE SCALE GENOMIC DNA]</scope>
    <source>
        <strain evidence="2 3">DSM 27165</strain>
    </source>
</reference>
<dbReference type="SUPFAM" id="SSF51735">
    <property type="entry name" value="NAD(P)-binding Rossmann-fold domains"/>
    <property type="match status" value="1"/>
</dbReference>
<name>A0A840MGT7_9PROT</name>
<dbReference type="InterPro" id="IPR051606">
    <property type="entry name" value="Polyketide_Oxido-like"/>
</dbReference>
<protein>
    <recommendedName>
        <fullName evidence="1">NAD(P)-binding domain-containing protein</fullName>
    </recommendedName>
</protein>
<feature type="domain" description="NAD(P)-binding" evidence="1">
    <location>
        <begin position="7"/>
        <end position="197"/>
    </location>
</feature>
<dbReference type="RefSeq" id="WP_184037736.1">
    <property type="nucleotide sequence ID" value="NZ_JACHHY010000009.1"/>
</dbReference>
<dbReference type="GO" id="GO:0016646">
    <property type="term" value="F:oxidoreductase activity, acting on the CH-NH group of donors, NAD or NADP as acceptor"/>
    <property type="evidence" value="ECO:0007669"/>
    <property type="project" value="TreeGrafter"/>
</dbReference>
<dbReference type="PANTHER" id="PTHR43355">
    <property type="entry name" value="FLAVIN REDUCTASE (NADPH)"/>
    <property type="match status" value="1"/>
</dbReference>